<comment type="caution">
    <text evidence="1">The sequence shown here is derived from an EMBL/GenBank/DDBJ whole genome shotgun (WGS) entry which is preliminary data.</text>
</comment>
<accession>A0ABU1U402</accession>
<reference evidence="1 2" key="1">
    <citation type="submission" date="2023-07" db="EMBL/GenBank/DDBJ databases">
        <title>Sorghum-associated microbial communities from plants grown in Nebraska, USA.</title>
        <authorList>
            <person name="Schachtman D."/>
        </authorList>
    </citation>
    <scope>NUCLEOTIDE SEQUENCE [LARGE SCALE GENOMIC DNA]</scope>
    <source>
        <strain evidence="1 2">BE211</strain>
    </source>
</reference>
<evidence type="ECO:0000313" key="1">
    <source>
        <dbReference type="EMBL" id="MDR7074178.1"/>
    </source>
</evidence>
<sequence length="1101" mass="128249">MGRFESIQQLKEAEKILANMFRSITLVSELKITSSDYTFLRKQLKTRLKLSNIEEREIRNLWYEYPYTCLTVTVFTAIYFYDGNFWEHFQKATSCKDINNWKLCMWQSLKKMGIPLFDEEGTQKYVSTILGHAGVPKKSMEGFVKGLLIPALTTGLDAEEVLFDIRENEKHGQLYLLHKGVRDYLSSGGEVAVDFVDRCLHVLKEQEKPFKEVYKGILPLRVLNGLEDVVSNIESKLMQKRDRIRPPVLCLDPIEGGVFFQIPILAFSFKVQEVKWEISTGIQDKKVVACNIITRNNQLEAFPENDYILANPEKEYTLSLLINDGIYKQWSFTTYSPLIFSANEGLYIIKHHNYAGVYWMVAKDDYSFIHSKDHGVTYERLSAAWIKHRLIEVTPSKSDTVKFISKTNEYVVPIQLKREKPYLLEESEKYWGGSLSCYSTPPTIFIPKLHLHTRKMSDWTIKIKSGKEKSYSFTISSLKDRLRDYGEYYRFSLKELSNILHPGQQEIQILGPLGMGTRLSFMLLPPSLSVIKQVNSDSTKKEIATYQLKIDSSYELECNTNNCKFNQIKPGVYKLFVPSCVAEVNINALKKGADNLSLLLIAKKVNWDIAINKEVKATNTMYSVYENECLECTIFLRTNLNHRKWISTKIELLDEKGQGTLHINRKISSSPIPINLSSFYDTIKHSKGNRFSLRASFPQNSEEIPHIPLLVIEKVWEILDVNVSDNINSLKIMWKEKPLLPGRVIRIWDADKPWKPFEEIPIPDGDLSLEIPWRIWTGSYLFEWDQKRNDDIFGFLDEIVYPKNSSNTYLYKIDNSIDERFHSFYNYVAASYRNFFKGDQVQYLNNNEDLIYVQDLSHKVSHENFLEFANSLSLTESEEGLMNGLINLYERDWEEILSISYLKSRIKLPVININAMDFGTVQGDLNPFFSKSFNELRDLSLMIPYEKGIINGFSVTHQIIQFVMRTKDNEFYKEKVESICSKHLINLRRIYYRFIEKGMVPKEIKDLINLRWSKTQKPPFINYPYLISLIAFLNRLYVREKTKFSFTDIDCIKKITKELCAIDDLWLFHDAYVFESILNERGMKKGGELIGHTSYSWNTKN</sequence>
<evidence type="ECO:0000313" key="2">
    <source>
        <dbReference type="Proteomes" id="UP001258181"/>
    </source>
</evidence>
<protein>
    <submittedName>
        <fullName evidence="1">Uncharacterized protein</fullName>
    </submittedName>
</protein>
<name>A0ABU1U402_9BACL</name>
<dbReference type="RefSeq" id="WP_310260698.1">
    <property type="nucleotide sequence ID" value="NZ_JAVDWA010000006.1"/>
</dbReference>
<gene>
    <name evidence="1" type="ORF">J2X07_003173</name>
</gene>
<keyword evidence="2" id="KW-1185">Reference proteome</keyword>
<dbReference type="EMBL" id="JAVDWA010000006">
    <property type="protein sequence ID" value="MDR7074178.1"/>
    <property type="molecule type" value="Genomic_DNA"/>
</dbReference>
<proteinExistence type="predicted"/>
<dbReference type="Proteomes" id="UP001258181">
    <property type="component" value="Unassembled WGS sequence"/>
</dbReference>
<organism evidence="1 2">
    <name type="scientific">Fictibacillus barbaricus</name>
    <dbReference type="NCBI Taxonomy" id="182136"/>
    <lineage>
        <taxon>Bacteria</taxon>
        <taxon>Bacillati</taxon>
        <taxon>Bacillota</taxon>
        <taxon>Bacilli</taxon>
        <taxon>Bacillales</taxon>
        <taxon>Fictibacillaceae</taxon>
        <taxon>Fictibacillus</taxon>
    </lineage>
</organism>